<dbReference type="SMART" id="SM00382">
    <property type="entry name" value="AAA"/>
    <property type="match status" value="1"/>
</dbReference>
<dbReference type="RefSeq" id="WP_338248696.1">
    <property type="nucleotide sequence ID" value="NZ_AP028907.1"/>
</dbReference>
<dbReference type="PANTHER" id="PTHR43553">
    <property type="entry name" value="HEAVY METAL TRANSPORTER"/>
    <property type="match status" value="1"/>
</dbReference>
<evidence type="ECO:0000313" key="9">
    <source>
        <dbReference type="Proteomes" id="UP001341135"/>
    </source>
</evidence>
<dbReference type="PANTHER" id="PTHR43553:SF24">
    <property type="entry name" value="ENERGY-COUPLING FACTOR TRANSPORTER ATP-BINDING PROTEIN ECFA1"/>
    <property type="match status" value="1"/>
</dbReference>
<feature type="domain" description="ABC transporter" evidence="7">
    <location>
        <begin position="4"/>
        <end position="236"/>
    </location>
</feature>
<evidence type="ECO:0000256" key="6">
    <source>
        <dbReference type="ARBA" id="ARBA00025157"/>
    </source>
</evidence>
<keyword evidence="5 8" id="KW-0067">ATP-binding</keyword>
<evidence type="ECO:0000256" key="1">
    <source>
        <dbReference type="ARBA" id="ARBA00004202"/>
    </source>
</evidence>
<dbReference type="InterPro" id="IPR027417">
    <property type="entry name" value="P-loop_NTPase"/>
</dbReference>
<reference evidence="8 9" key="1">
    <citation type="submission" date="2023-09" db="EMBL/GenBank/DDBJ databases">
        <title>Pyrofollis japonicus gen. nov. sp. nov., a novel member of the family Pyrodictiaceae isolated from the Iheya North hydrothermal field.</title>
        <authorList>
            <person name="Miyazaki U."/>
            <person name="Sanari M."/>
            <person name="Tame A."/>
            <person name="Kitajima M."/>
            <person name="Okamoto A."/>
            <person name="Sawayama S."/>
            <person name="Miyazaki J."/>
            <person name="Takai K."/>
            <person name="Nakagawa S."/>
        </authorList>
    </citation>
    <scope>NUCLEOTIDE SEQUENCE [LARGE SCALE GENOMIC DNA]</scope>
    <source>
        <strain evidence="8 9">AV2</strain>
    </source>
</reference>
<evidence type="ECO:0000259" key="7">
    <source>
        <dbReference type="PROSITE" id="PS50893"/>
    </source>
</evidence>
<dbReference type="CDD" id="cd03225">
    <property type="entry name" value="ABC_cobalt_CbiO_domain1"/>
    <property type="match status" value="1"/>
</dbReference>
<sequence length="277" mass="30294">MPVIEARGVWFGYTRRAPVLRGVSLRAGPGEVVALAGPTGCGKSTLILVLAGLLRPSRGEVLLDGRPLHEQLPGARRRIGVLFQNPDDQLFNPTVYDEIAYALRSLGTPEDEVRARVEETTERLGLQGLLDRPPYRLSVGQRRLVALASILVYNPDVLLLDEPTANLDRRGVEAIADAIREAAEQGKTVVMASHDLDAIAELSTRTCILRDGRAECMPTLEALREGLFEETPLPLPLCIRLLRDRLGGWNKLAETIAKARKAKAPGHCFSDTSALVR</sequence>
<evidence type="ECO:0000313" key="8">
    <source>
        <dbReference type="EMBL" id="BES81892.1"/>
    </source>
</evidence>
<dbReference type="GO" id="GO:0005524">
    <property type="term" value="F:ATP binding"/>
    <property type="evidence" value="ECO:0007669"/>
    <property type="project" value="UniProtKB-KW"/>
</dbReference>
<name>A0ABM8IYB0_9CREN</name>
<comment type="function">
    <text evidence="6">Probably part of an ABC transporter complex. Responsible for energy coupling to the transport system.</text>
</comment>
<dbReference type="InterPro" id="IPR003593">
    <property type="entry name" value="AAA+_ATPase"/>
</dbReference>
<evidence type="ECO:0000256" key="2">
    <source>
        <dbReference type="ARBA" id="ARBA00005417"/>
    </source>
</evidence>
<dbReference type="SUPFAM" id="SSF52540">
    <property type="entry name" value="P-loop containing nucleoside triphosphate hydrolases"/>
    <property type="match status" value="1"/>
</dbReference>
<evidence type="ECO:0000256" key="4">
    <source>
        <dbReference type="ARBA" id="ARBA00022741"/>
    </source>
</evidence>
<gene>
    <name evidence="8" type="ORF">PABY_14590</name>
</gene>
<keyword evidence="9" id="KW-1185">Reference proteome</keyword>
<keyword evidence="3" id="KW-0813">Transport</keyword>
<dbReference type="PROSITE" id="PS50893">
    <property type="entry name" value="ABC_TRANSPORTER_2"/>
    <property type="match status" value="1"/>
</dbReference>
<dbReference type="Proteomes" id="UP001341135">
    <property type="component" value="Chromosome"/>
</dbReference>
<dbReference type="Gene3D" id="3.40.50.300">
    <property type="entry name" value="P-loop containing nucleotide triphosphate hydrolases"/>
    <property type="match status" value="1"/>
</dbReference>
<keyword evidence="4" id="KW-0547">Nucleotide-binding</keyword>
<dbReference type="InterPro" id="IPR050095">
    <property type="entry name" value="ECF_ABC_transporter_ATP-bd"/>
</dbReference>
<dbReference type="InterPro" id="IPR017871">
    <property type="entry name" value="ABC_transporter-like_CS"/>
</dbReference>
<organism evidence="8 9">
    <name type="scientific">Pyrodictium abyssi</name>
    <dbReference type="NCBI Taxonomy" id="54256"/>
    <lineage>
        <taxon>Archaea</taxon>
        <taxon>Thermoproteota</taxon>
        <taxon>Thermoprotei</taxon>
        <taxon>Desulfurococcales</taxon>
        <taxon>Pyrodictiaceae</taxon>
        <taxon>Pyrodictium</taxon>
    </lineage>
</organism>
<evidence type="ECO:0000256" key="5">
    <source>
        <dbReference type="ARBA" id="ARBA00022840"/>
    </source>
</evidence>
<proteinExistence type="inferred from homology"/>
<comment type="similarity">
    <text evidence="2">Belongs to the ABC transporter superfamily.</text>
</comment>
<evidence type="ECO:0000256" key="3">
    <source>
        <dbReference type="ARBA" id="ARBA00022448"/>
    </source>
</evidence>
<comment type="subcellular location">
    <subcellularLocation>
        <location evidence="1">Cell membrane</location>
        <topology evidence="1">Peripheral membrane protein</topology>
    </subcellularLocation>
</comment>
<dbReference type="Pfam" id="PF00005">
    <property type="entry name" value="ABC_tran"/>
    <property type="match status" value="1"/>
</dbReference>
<dbReference type="InterPro" id="IPR015856">
    <property type="entry name" value="ABC_transpr_CbiO/EcfA_su"/>
</dbReference>
<dbReference type="GeneID" id="89289471"/>
<accession>A0ABM8IYB0</accession>
<dbReference type="PROSITE" id="PS00211">
    <property type="entry name" value="ABC_TRANSPORTER_1"/>
    <property type="match status" value="1"/>
</dbReference>
<protein>
    <submittedName>
        <fullName evidence="8">ABC transporter ATP-binding protein</fullName>
    </submittedName>
</protein>
<dbReference type="InterPro" id="IPR003439">
    <property type="entry name" value="ABC_transporter-like_ATP-bd"/>
</dbReference>
<dbReference type="EMBL" id="AP028907">
    <property type="protein sequence ID" value="BES81892.1"/>
    <property type="molecule type" value="Genomic_DNA"/>
</dbReference>